<reference evidence="2 3" key="1">
    <citation type="submission" date="2016-03" db="EMBL/GenBank/DDBJ databases">
        <authorList>
            <person name="Ploux O."/>
        </authorList>
    </citation>
    <scope>NUCLEOTIDE SEQUENCE [LARGE SCALE GENOMIC DNA]</scope>
    <source>
        <strain evidence="2 3">URUG2</strain>
    </source>
</reference>
<protein>
    <submittedName>
        <fullName evidence="2">Uncharacterized protein</fullName>
    </submittedName>
</protein>
<dbReference type="RefSeq" id="XP_023624474.1">
    <property type="nucleotide sequence ID" value="XM_023768706.1"/>
</dbReference>
<dbReference type="Proteomes" id="UP000225277">
    <property type="component" value="Unassembled WGS sequence"/>
</dbReference>
<feature type="region of interest" description="Disordered" evidence="1">
    <location>
        <begin position="1"/>
        <end position="128"/>
    </location>
</feature>
<evidence type="ECO:0000313" key="3">
    <source>
        <dbReference type="Proteomes" id="UP000225277"/>
    </source>
</evidence>
<feature type="compositionally biased region" description="Low complexity" evidence="1">
    <location>
        <begin position="9"/>
        <end position="32"/>
    </location>
</feature>
<sequence length="593" mass="63824">MKTTGASASKLPRSSSRSTPTSRSDTPSSSDKPSSRDKPSSHDRLLSRDKPLPSTPNPKIVHTTARGANANRYLRGDSRPLSQSSVSPSRIGRPAGLRPRSGGASSFRRTSSLLSSAPDTPDSYIVTDEESAGLRSVNRVAREAREVRVANFSSSPPAASIPSSPLPTTPSYAALGAFDFDGFQPVTPQTAANSDSSVTPPFTSSLHLPPRSDSHALGIDLNQIATTINGDGASQYGDGHEFENFSGKVNVGDFDDADTEADVHSEVAHHSPKGRRLKRHDSPMGSIMRPATEDHAFSRHHAAEETIADRMESLTFFPVAVPHPIAAPQPHFGGPTHDPTAGLAGVRTPGKMRAAAAAAARAAVPPSEPGFARRTASSAAKSSAPPDIPRMSNREVQMPSKGRRMIGKLGGLFHKGQKRDDIEHSPIRMRLTRDPASNKLRAKRQSIIVKKRASTQAPFLPEKAPEKKPSPLEKIESQVAITPATVSHPSTEHVQGEGTVPRSFIPLPAASGEATIELCQRLLNQITTETDTRRINKIRGFVESLERGLQNIRDAGKWAKEAWTAADNAQRSMEHSEKLLSFMRERATKAIRK</sequence>
<feature type="region of interest" description="Disordered" evidence="1">
    <location>
        <begin position="365"/>
        <end position="394"/>
    </location>
</feature>
<keyword evidence="3" id="KW-1185">Reference proteome</keyword>
<feature type="region of interest" description="Disordered" evidence="1">
    <location>
        <begin position="186"/>
        <end position="214"/>
    </location>
</feature>
<feature type="compositionally biased region" description="Basic and acidic residues" evidence="1">
    <location>
        <begin position="33"/>
        <end position="51"/>
    </location>
</feature>
<accession>A0A2D3UNG9</accession>
<dbReference type="GeneID" id="35598621"/>
<gene>
    <name evidence="2" type="ORF">RCC_03416</name>
</gene>
<evidence type="ECO:0000256" key="1">
    <source>
        <dbReference type="SAM" id="MobiDB-lite"/>
    </source>
</evidence>
<proteinExistence type="predicted"/>
<evidence type="ECO:0000313" key="2">
    <source>
        <dbReference type="EMBL" id="CZT17582.1"/>
    </source>
</evidence>
<organism evidence="2 3">
    <name type="scientific">Ramularia collo-cygni</name>
    <dbReference type="NCBI Taxonomy" id="112498"/>
    <lineage>
        <taxon>Eukaryota</taxon>
        <taxon>Fungi</taxon>
        <taxon>Dikarya</taxon>
        <taxon>Ascomycota</taxon>
        <taxon>Pezizomycotina</taxon>
        <taxon>Dothideomycetes</taxon>
        <taxon>Dothideomycetidae</taxon>
        <taxon>Mycosphaerellales</taxon>
        <taxon>Mycosphaerellaceae</taxon>
        <taxon>Ramularia</taxon>
    </lineage>
</organism>
<feature type="compositionally biased region" description="Low complexity" evidence="1">
    <location>
        <begin position="105"/>
        <end position="116"/>
    </location>
</feature>
<name>A0A2D3UNG9_9PEZI</name>
<feature type="compositionally biased region" description="Low complexity" evidence="1">
    <location>
        <begin position="79"/>
        <end position="90"/>
    </location>
</feature>
<dbReference type="EMBL" id="FJUY01000004">
    <property type="protein sequence ID" value="CZT17582.1"/>
    <property type="molecule type" value="Genomic_DNA"/>
</dbReference>
<feature type="compositionally biased region" description="Polar residues" evidence="1">
    <location>
        <begin position="186"/>
        <end position="206"/>
    </location>
</feature>
<dbReference type="AlphaFoldDB" id="A0A2D3UNG9"/>